<accession>A0A841CCM6</accession>
<keyword evidence="1" id="KW-0472">Membrane</keyword>
<comment type="caution">
    <text evidence="3">The sequence shown here is derived from an EMBL/GenBank/DDBJ whole genome shotgun (WGS) entry which is preliminary data.</text>
</comment>
<organism evidence="3 4">
    <name type="scientific">Saccharothrix tamanrassetensis</name>
    <dbReference type="NCBI Taxonomy" id="1051531"/>
    <lineage>
        <taxon>Bacteria</taxon>
        <taxon>Bacillati</taxon>
        <taxon>Actinomycetota</taxon>
        <taxon>Actinomycetes</taxon>
        <taxon>Pseudonocardiales</taxon>
        <taxon>Pseudonocardiaceae</taxon>
        <taxon>Saccharothrix</taxon>
    </lineage>
</organism>
<feature type="transmembrane region" description="Helical" evidence="1">
    <location>
        <begin position="12"/>
        <end position="34"/>
    </location>
</feature>
<proteinExistence type="predicted"/>
<feature type="transmembrane region" description="Helical" evidence="1">
    <location>
        <begin position="163"/>
        <end position="183"/>
    </location>
</feature>
<keyword evidence="4" id="KW-1185">Reference proteome</keyword>
<feature type="transmembrane region" description="Helical" evidence="1">
    <location>
        <begin position="130"/>
        <end position="151"/>
    </location>
</feature>
<name>A0A841CCM6_9PSEU</name>
<evidence type="ECO:0000256" key="1">
    <source>
        <dbReference type="SAM" id="Phobius"/>
    </source>
</evidence>
<keyword evidence="1" id="KW-1133">Transmembrane helix</keyword>
<protein>
    <recommendedName>
        <fullName evidence="2">DUF4328 domain-containing protein</fullName>
    </recommendedName>
</protein>
<feature type="transmembrane region" description="Helical" evidence="1">
    <location>
        <begin position="54"/>
        <end position="72"/>
    </location>
</feature>
<dbReference type="Pfam" id="PF14219">
    <property type="entry name" value="DUF4328"/>
    <property type="match status" value="1"/>
</dbReference>
<dbReference type="InterPro" id="IPR025565">
    <property type="entry name" value="DUF4328"/>
</dbReference>
<dbReference type="Proteomes" id="UP000547510">
    <property type="component" value="Unassembled WGS sequence"/>
</dbReference>
<reference evidence="3 4" key="1">
    <citation type="submission" date="2020-08" db="EMBL/GenBank/DDBJ databases">
        <title>Genomic Encyclopedia of Type Strains, Phase III (KMG-III): the genomes of soil and plant-associated and newly described type strains.</title>
        <authorList>
            <person name="Whitman W."/>
        </authorList>
    </citation>
    <scope>NUCLEOTIDE SEQUENCE [LARGE SCALE GENOMIC DNA]</scope>
    <source>
        <strain evidence="3 4">CECT 8640</strain>
    </source>
</reference>
<keyword evidence="1" id="KW-0812">Transmembrane</keyword>
<dbReference type="EMBL" id="JACHJN010000001">
    <property type="protein sequence ID" value="MBB5953506.1"/>
    <property type="molecule type" value="Genomic_DNA"/>
</dbReference>
<dbReference type="RefSeq" id="WP_184687134.1">
    <property type="nucleotide sequence ID" value="NZ_JACHJN010000001.1"/>
</dbReference>
<evidence type="ECO:0000259" key="2">
    <source>
        <dbReference type="Pfam" id="PF14219"/>
    </source>
</evidence>
<evidence type="ECO:0000313" key="3">
    <source>
        <dbReference type="EMBL" id="MBB5953506.1"/>
    </source>
</evidence>
<evidence type="ECO:0000313" key="4">
    <source>
        <dbReference type="Proteomes" id="UP000547510"/>
    </source>
</evidence>
<feature type="domain" description="DUF4328" evidence="2">
    <location>
        <begin position="49"/>
        <end position="187"/>
    </location>
</feature>
<gene>
    <name evidence="3" type="ORF">FHS29_000076</name>
</gene>
<dbReference type="AlphaFoldDB" id="A0A841CCM6"/>
<sequence length="199" mass="21838">MVEHVRGVGVAGLVAVWVVVATEVVFSVWSWFYLVTTDEGPGAVVTGVVDAVGGVSRVARPVAAILIVLWLWRARSNAERVPGRHRYGRGWAVWGWLPVVGLWVPRRVVADVWAACAPDGEPRAAVHRWWVLWLLYDLGGHAYFVLTLLTIQDPETSRTVVRVAAVLLPVFAAGAAVFLTVVVRRISGWQSVETVERVA</sequence>